<name>L8FT70_PSED2</name>
<dbReference type="HOGENOM" id="CLU_1485465_0_0_1"/>
<comment type="subcellular location">
    <subcellularLocation>
        <location evidence="1">Periplasm</location>
    </subcellularLocation>
</comment>
<sequence length="182" mass="20808">ANYVRRLAQRLARRSYVAPSEIPASGLGALDYDGYRHIRFRADKAIWRNEDLGFELQMFPCGYLYRTPVEIFLVESGTARRLKAVPSLFEFGEVKDQLAPGARVAFSGFRIHAPLNRRDFYDEFMVFQGASYFRGLGKNHRYGLSARALALNTAGPEPEEFPIFRSFWIEKPDKPQAITVHA</sequence>
<gene>
    <name evidence="3" type="ORF">GMDG_08942</name>
</gene>
<evidence type="ECO:0000313" key="4">
    <source>
        <dbReference type="Proteomes" id="UP000011064"/>
    </source>
</evidence>
<dbReference type="InterPro" id="IPR014438">
    <property type="entry name" value="Glucan_biosyn_MdoG/MdoD"/>
</dbReference>
<dbReference type="AlphaFoldDB" id="L8FT70"/>
<evidence type="ECO:0000313" key="3">
    <source>
        <dbReference type="EMBL" id="ELR03759.1"/>
    </source>
</evidence>
<dbReference type="GO" id="GO:0003824">
    <property type="term" value="F:catalytic activity"/>
    <property type="evidence" value="ECO:0007669"/>
    <property type="project" value="InterPro"/>
</dbReference>
<dbReference type="GO" id="GO:0042597">
    <property type="term" value="C:periplasmic space"/>
    <property type="evidence" value="ECO:0007669"/>
    <property type="project" value="UniProtKB-SubCell"/>
</dbReference>
<dbReference type="GO" id="GO:0030246">
    <property type="term" value="F:carbohydrate binding"/>
    <property type="evidence" value="ECO:0007669"/>
    <property type="project" value="InterPro"/>
</dbReference>
<feature type="non-terminal residue" evidence="3">
    <location>
        <position position="1"/>
    </location>
</feature>
<dbReference type="EMBL" id="GL574752">
    <property type="protein sequence ID" value="ELR03759.1"/>
    <property type="molecule type" value="Genomic_DNA"/>
</dbReference>
<dbReference type="Pfam" id="PF04349">
    <property type="entry name" value="MdoG"/>
    <property type="match status" value="1"/>
</dbReference>
<dbReference type="VEuPathDB" id="FungiDB:GMDG_08942"/>
<dbReference type="InterPro" id="IPR007444">
    <property type="entry name" value="Glucan_biosyn_MdoG_C"/>
</dbReference>
<dbReference type="InterPro" id="IPR014718">
    <property type="entry name" value="GH-type_carb-bd"/>
</dbReference>
<proteinExistence type="predicted"/>
<feature type="non-terminal residue" evidence="3">
    <location>
        <position position="182"/>
    </location>
</feature>
<dbReference type="Gene3D" id="2.70.98.10">
    <property type="match status" value="1"/>
</dbReference>
<dbReference type="InParanoid" id="L8FT70"/>
<dbReference type="InterPro" id="IPR011013">
    <property type="entry name" value="Gal_mutarotase_sf_dom"/>
</dbReference>
<dbReference type="PANTHER" id="PTHR30504:SF2">
    <property type="entry name" value="GLUCANS BIOSYNTHESIS PROTEIN G"/>
    <property type="match status" value="1"/>
</dbReference>
<organism evidence="3 4">
    <name type="scientific">Pseudogymnoascus destructans (strain ATCC MYA-4855 / 20631-21)</name>
    <name type="common">Bat white-nose syndrome fungus</name>
    <name type="synonym">Geomyces destructans</name>
    <dbReference type="NCBI Taxonomy" id="658429"/>
    <lineage>
        <taxon>Eukaryota</taxon>
        <taxon>Fungi</taxon>
        <taxon>Dikarya</taxon>
        <taxon>Ascomycota</taxon>
        <taxon>Pezizomycotina</taxon>
        <taxon>Leotiomycetes</taxon>
        <taxon>Thelebolales</taxon>
        <taxon>Thelebolaceae</taxon>
        <taxon>Pseudogymnoascus</taxon>
    </lineage>
</organism>
<evidence type="ECO:0000259" key="2">
    <source>
        <dbReference type="Pfam" id="PF04349"/>
    </source>
</evidence>
<feature type="domain" description="Glucan biosynthesis periplasmic MdoG C-terminal" evidence="2">
    <location>
        <begin position="3"/>
        <end position="182"/>
    </location>
</feature>
<reference evidence="4" key="1">
    <citation type="submission" date="2010-09" db="EMBL/GenBank/DDBJ databases">
        <title>The genome sequence of Geomyces destructans 20631-21.</title>
        <authorList>
            <consortium name="The Broad Institute Genome Sequencing Platform"/>
            <person name="Cuomo C.A."/>
            <person name="Blehert D.S."/>
            <person name="Lorch J.M."/>
            <person name="Young S.K."/>
            <person name="Zeng Q."/>
            <person name="Gargeya S."/>
            <person name="Fitzgerald M."/>
            <person name="Haas B."/>
            <person name="Abouelleil A."/>
            <person name="Alvarado L."/>
            <person name="Arachchi H.M."/>
            <person name="Berlin A."/>
            <person name="Brown A."/>
            <person name="Chapman S.B."/>
            <person name="Chen Z."/>
            <person name="Dunbar C."/>
            <person name="Freedman E."/>
            <person name="Gearin G."/>
            <person name="Gellesch M."/>
            <person name="Goldberg J."/>
            <person name="Griggs A."/>
            <person name="Gujja S."/>
            <person name="Heiman D."/>
            <person name="Howarth C."/>
            <person name="Larson L."/>
            <person name="Lui A."/>
            <person name="MacDonald P.J.P."/>
            <person name="Montmayeur A."/>
            <person name="Murphy C."/>
            <person name="Neiman D."/>
            <person name="Pearson M."/>
            <person name="Priest M."/>
            <person name="Roberts A."/>
            <person name="Saif S."/>
            <person name="Shea T."/>
            <person name="Shenoy N."/>
            <person name="Sisk P."/>
            <person name="Stolte C."/>
            <person name="Sykes S."/>
            <person name="Wortman J."/>
            <person name="Nusbaum C."/>
            <person name="Birren B."/>
        </authorList>
    </citation>
    <scope>NUCLEOTIDE SEQUENCE [LARGE SCALE GENOMIC DNA]</scope>
    <source>
        <strain evidence="4">ATCC MYA-4855 / 20631-21</strain>
    </source>
</reference>
<accession>L8FT70</accession>
<dbReference type="Proteomes" id="UP000011064">
    <property type="component" value="Unassembled WGS sequence"/>
</dbReference>
<dbReference type="GO" id="GO:0051274">
    <property type="term" value="P:beta-glucan biosynthetic process"/>
    <property type="evidence" value="ECO:0007669"/>
    <property type="project" value="TreeGrafter"/>
</dbReference>
<protein>
    <recommendedName>
        <fullName evidence="2">Glucan biosynthesis periplasmic MdoG C-terminal domain-containing protein</fullName>
    </recommendedName>
</protein>
<dbReference type="SUPFAM" id="SSF74650">
    <property type="entry name" value="Galactose mutarotase-like"/>
    <property type="match status" value="1"/>
</dbReference>
<dbReference type="PANTHER" id="PTHR30504">
    <property type="entry name" value="GLUCANS BIOSYNTHESIS PROTEIN"/>
    <property type="match status" value="1"/>
</dbReference>
<keyword evidence="4" id="KW-1185">Reference proteome</keyword>
<evidence type="ECO:0000256" key="1">
    <source>
        <dbReference type="ARBA" id="ARBA00004418"/>
    </source>
</evidence>